<dbReference type="SUPFAM" id="SSF54001">
    <property type="entry name" value="Cysteine proteinases"/>
    <property type="match status" value="1"/>
</dbReference>
<feature type="chain" id="PRO_5039582485" evidence="1">
    <location>
        <begin position="25"/>
        <end position="526"/>
    </location>
</feature>
<accession>A0A4V0H261</accession>
<protein>
    <submittedName>
        <fullName evidence="3">Ribonucleases G and E</fullName>
    </submittedName>
</protein>
<name>A0A4V0H261_STRPO</name>
<evidence type="ECO:0000259" key="2">
    <source>
        <dbReference type="Pfam" id="PF01841"/>
    </source>
</evidence>
<dbReference type="EMBL" id="LR594052">
    <property type="protein sequence ID" value="VTT41633.1"/>
    <property type="molecule type" value="Genomic_DNA"/>
</dbReference>
<feature type="signal peptide" evidence="1">
    <location>
        <begin position="1"/>
        <end position="24"/>
    </location>
</feature>
<proteinExistence type="predicted"/>
<evidence type="ECO:0000313" key="4">
    <source>
        <dbReference type="Proteomes" id="UP000306241"/>
    </source>
</evidence>
<reference evidence="3 4" key="1">
    <citation type="submission" date="2019-05" db="EMBL/GenBank/DDBJ databases">
        <authorList>
            <consortium name="Pathogen Informatics"/>
        </authorList>
    </citation>
    <scope>NUCLEOTIDE SEQUENCE [LARGE SCALE GENOMIC DNA]</scope>
    <source>
        <strain evidence="3 4">NCTC10924</strain>
    </source>
</reference>
<evidence type="ECO:0000256" key="1">
    <source>
        <dbReference type="SAM" id="SignalP"/>
    </source>
</evidence>
<gene>
    <name evidence="3" type="ORF">NCTC10924_00250</name>
</gene>
<organism evidence="3 4">
    <name type="scientific">Streptococcus porcinus</name>
    <dbReference type="NCBI Taxonomy" id="1340"/>
    <lineage>
        <taxon>Bacteria</taxon>
        <taxon>Bacillati</taxon>
        <taxon>Bacillota</taxon>
        <taxon>Bacilli</taxon>
        <taxon>Lactobacillales</taxon>
        <taxon>Streptococcaceae</taxon>
        <taxon>Streptococcus</taxon>
    </lineage>
</organism>
<dbReference type="Gene3D" id="3.10.620.30">
    <property type="match status" value="1"/>
</dbReference>
<evidence type="ECO:0000313" key="3">
    <source>
        <dbReference type="EMBL" id="VTT41633.1"/>
    </source>
</evidence>
<keyword evidence="1" id="KW-0732">Signal</keyword>
<dbReference type="Pfam" id="PF01841">
    <property type="entry name" value="Transglut_core"/>
    <property type="match status" value="1"/>
</dbReference>
<dbReference type="OrthoDB" id="2237784at2"/>
<dbReference type="InterPro" id="IPR038765">
    <property type="entry name" value="Papain-like_cys_pep_sf"/>
</dbReference>
<dbReference type="Proteomes" id="UP000306241">
    <property type="component" value="Chromosome"/>
</dbReference>
<feature type="domain" description="Transglutaminase-like" evidence="2">
    <location>
        <begin position="241"/>
        <end position="344"/>
    </location>
</feature>
<dbReference type="InterPro" id="IPR002931">
    <property type="entry name" value="Transglutaminase-like"/>
</dbReference>
<dbReference type="AlphaFoldDB" id="A0A4V0H261"/>
<sequence length="526" mass="59592">MKPFKHNCKRLLTLGLAVSASTLALLSLNISQPAVLARENSNSGQLHSEARQIKAVDFQEFSEKLKKEISENKPFHVFKLGMNNYYRTGIRVNELSNLATDHNFILVNDRASHDKYGVPHIFIMNKGDVIVHNQEEYDKQMREVKFAGDQPNAQRQRVHALFEIGLDSNKRQLLNAAGLGTAENTFAKVDAFTIYSHSLTVDNKYYEDYIRFNKNENINITKERFTANDNLIHNLITESTAKVQTNDRDKVKAFVMYVANHTIYDWIAANNAVSNISDVNYYLGSDLFSITERKKAMCVGFSTTAARAFNMLGIPAYVVVGKNAQGVDHATARAYYNGKWHTIDGTGFINDKASRSTIYSENHFYSIGEDSYNIVDVNDEQIAFDKNYMKIDKVFEEWAQKQPTADLLLINKDKSLVPSNYVAYVAPVIVDNNRKGSLTQIYQNLKQVMESSSQKASLTSLLNTATADIAKLQTSSQLTQEDYNQIQNSMKSVLSFFWQLDKDSATNFENSEDYKKYLTETKNAGN</sequence>
<dbReference type="RefSeq" id="WP_093959167.1">
    <property type="nucleotide sequence ID" value="NZ_FZQN01000004.1"/>
</dbReference>